<feature type="domain" description="Glyoxalase/fosfomycin resistance/dioxygenase" evidence="1">
    <location>
        <begin position="5"/>
        <end position="130"/>
    </location>
</feature>
<keyword evidence="3" id="KW-1185">Reference proteome</keyword>
<keyword evidence="2" id="KW-0560">Oxidoreductase</keyword>
<keyword evidence="2" id="KW-0223">Dioxygenase</keyword>
<dbReference type="STRING" id="57664.SAMN05661003_103199"/>
<accession>A0A1G6ZYZ8</accession>
<gene>
    <name evidence="2" type="ORF">SAMN05661003_103199</name>
</gene>
<evidence type="ECO:0000313" key="2">
    <source>
        <dbReference type="EMBL" id="SDE07904.1"/>
    </source>
</evidence>
<evidence type="ECO:0000313" key="3">
    <source>
        <dbReference type="Proteomes" id="UP000243205"/>
    </source>
</evidence>
<dbReference type="InterPro" id="IPR004360">
    <property type="entry name" value="Glyas_Fos-R_dOase_dom"/>
</dbReference>
<dbReference type="EMBL" id="FNAQ01000003">
    <property type="protein sequence ID" value="SDE07904.1"/>
    <property type="molecule type" value="Genomic_DNA"/>
</dbReference>
<evidence type="ECO:0000259" key="1">
    <source>
        <dbReference type="Pfam" id="PF00903"/>
    </source>
</evidence>
<dbReference type="RefSeq" id="WP_092076833.1">
    <property type="nucleotide sequence ID" value="NZ_FNAQ01000003.1"/>
</dbReference>
<organism evidence="2 3">
    <name type="scientific">Desulfuromonas thiophila</name>
    <dbReference type="NCBI Taxonomy" id="57664"/>
    <lineage>
        <taxon>Bacteria</taxon>
        <taxon>Pseudomonadati</taxon>
        <taxon>Thermodesulfobacteriota</taxon>
        <taxon>Desulfuromonadia</taxon>
        <taxon>Desulfuromonadales</taxon>
        <taxon>Desulfuromonadaceae</taxon>
        <taxon>Desulfuromonas</taxon>
    </lineage>
</organism>
<dbReference type="CDD" id="cd06587">
    <property type="entry name" value="VOC"/>
    <property type="match status" value="1"/>
</dbReference>
<dbReference type="InterPro" id="IPR029068">
    <property type="entry name" value="Glyas_Bleomycin-R_OHBP_Dase"/>
</dbReference>
<dbReference type="Pfam" id="PF00903">
    <property type="entry name" value="Glyoxalase"/>
    <property type="match status" value="1"/>
</dbReference>
<dbReference type="AlphaFoldDB" id="A0A1G6ZYZ8"/>
<reference evidence="3" key="1">
    <citation type="submission" date="2016-10" db="EMBL/GenBank/DDBJ databases">
        <authorList>
            <person name="Varghese N."/>
            <person name="Submissions S."/>
        </authorList>
    </citation>
    <scope>NUCLEOTIDE SEQUENCE [LARGE SCALE GENOMIC DNA]</scope>
    <source>
        <strain evidence="3">DSM 8987</strain>
    </source>
</reference>
<dbReference type="Proteomes" id="UP000243205">
    <property type="component" value="Unassembled WGS sequence"/>
</dbReference>
<sequence>MALTLTLAVDDLGRSEIFYRQFLDLPVERLYLDDNAPATSCAGLLIRQDGAHLLLRPAAALEARHPAAFSHLQRHQRGVGLALDFNRADLAPLRRSLQRQHWPLLYELSDDEHGFTELWFYDPDRYLLRFASFTCPGV</sequence>
<dbReference type="OrthoDB" id="9793039at2"/>
<proteinExistence type="predicted"/>
<name>A0A1G6ZYZ8_9BACT</name>
<dbReference type="SUPFAM" id="SSF54593">
    <property type="entry name" value="Glyoxalase/Bleomycin resistance protein/Dihydroxybiphenyl dioxygenase"/>
    <property type="match status" value="1"/>
</dbReference>
<dbReference type="GO" id="GO:0051213">
    <property type="term" value="F:dioxygenase activity"/>
    <property type="evidence" value="ECO:0007669"/>
    <property type="project" value="UniProtKB-KW"/>
</dbReference>
<protein>
    <submittedName>
        <fullName evidence="2">Catechol 2,3-dioxygenase</fullName>
    </submittedName>
</protein>
<dbReference type="Gene3D" id="3.10.180.10">
    <property type="entry name" value="2,3-Dihydroxybiphenyl 1,2-Dioxygenase, domain 1"/>
    <property type="match status" value="1"/>
</dbReference>